<gene>
    <name evidence="1" type="ORF">PR048_031642</name>
</gene>
<organism evidence="1 2">
    <name type="scientific">Dryococelus australis</name>
    <dbReference type="NCBI Taxonomy" id="614101"/>
    <lineage>
        <taxon>Eukaryota</taxon>
        <taxon>Metazoa</taxon>
        <taxon>Ecdysozoa</taxon>
        <taxon>Arthropoda</taxon>
        <taxon>Hexapoda</taxon>
        <taxon>Insecta</taxon>
        <taxon>Pterygota</taxon>
        <taxon>Neoptera</taxon>
        <taxon>Polyneoptera</taxon>
        <taxon>Phasmatodea</taxon>
        <taxon>Verophasmatodea</taxon>
        <taxon>Anareolatae</taxon>
        <taxon>Phasmatidae</taxon>
        <taxon>Eurycanthinae</taxon>
        <taxon>Dryococelus</taxon>
    </lineage>
</organism>
<name>A0ABQ9G8N3_9NEOP</name>
<comment type="caution">
    <text evidence="1">The sequence shown here is derived from an EMBL/GenBank/DDBJ whole genome shotgun (WGS) entry which is preliminary data.</text>
</comment>
<evidence type="ECO:0000313" key="1">
    <source>
        <dbReference type="EMBL" id="KAJ8867837.1"/>
    </source>
</evidence>
<keyword evidence="2" id="KW-1185">Reference proteome</keyword>
<reference evidence="1 2" key="1">
    <citation type="submission" date="2023-02" db="EMBL/GenBank/DDBJ databases">
        <title>LHISI_Scaffold_Assembly.</title>
        <authorList>
            <person name="Stuart O.P."/>
            <person name="Cleave R."/>
            <person name="Magrath M.J.L."/>
            <person name="Mikheyev A.S."/>
        </authorList>
    </citation>
    <scope>NUCLEOTIDE SEQUENCE [LARGE SCALE GENOMIC DNA]</scope>
    <source>
        <strain evidence="1">Daus_M_001</strain>
        <tissue evidence="1">Leg muscle</tissue>
    </source>
</reference>
<evidence type="ECO:0000313" key="2">
    <source>
        <dbReference type="Proteomes" id="UP001159363"/>
    </source>
</evidence>
<dbReference type="EMBL" id="JARBHB010000015">
    <property type="protein sequence ID" value="KAJ8867837.1"/>
    <property type="molecule type" value="Genomic_DNA"/>
</dbReference>
<proteinExistence type="predicted"/>
<sequence>MEMVGSSTVKTAALSQGHIFTSKFLHSKLSTVVEIKCEMQKVLDMHHQEDDFQDTFQKWQKHREHCIAVQRNYFEGDNRGCIGRPSYELGVTAVSISPEAAKATKDQLQDLAIGRLERLVLCAVRNYPTGISHLELQPEMEADGGIGSHPSTAGLSMFHVSILLSSLHSIAEETEGDATTIPSNLATVVPGRKCASSNMDQSMEMYVRAPTSSHRCNAVEHPQSTAGDI</sequence>
<accession>A0ABQ9G8N3</accession>
<protein>
    <submittedName>
        <fullName evidence="1">Uncharacterized protein</fullName>
    </submittedName>
</protein>
<dbReference type="Proteomes" id="UP001159363">
    <property type="component" value="Chromosome 14"/>
</dbReference>